<dbReference type="RefSeq" id="XP_009854719.1">
    <property type="nucleotide sequence ID" value="XM_009856417.1"/>
</dbReference>
<protein>
    <submittedName>
        <fullName evidence="2">Uncharacterized protein</fullName>
    </submittedName>
</protein>
<proteinExistence type="predicted"/>
<dbReference type="VEuPathDB" id="FungiDB:NEUTE1DRAFT_118324"/>
<dbReference type="AlphaFoldDB" id="F8MVQ4"/>
<sequence>MCNTIIVTRCQSAFEQRCNNTSVIQFMTAVPQGLEPQTSALKEAAELSPVNRQDRHIGARQSTRQSQEDNRAIWLSVRLQAHPLVFGKGTAR</sequence>
<reference evidence="3" key="1">
    <citation type="journal article" date="2011" name="Genetics">
        <title>Massive changes in genome architecture accompany the transition to self-fertility in the filamentous fungus Neurospora tetrasperma.</title>
        <authorList>
            <person name="Ellison C.E."/>
            <person name="Stajich J.E."/>
            <person name="Jacobson D.J."/>
            <person name="Natvig D.O."/>
            <person name="Lapidus A."/>
            <person name="Foster B."/>
            <person name="Aerts A."/>
            <person name="Riley R."/>
            <person name="Lindquist E.A."/>
            <person name="Grigoriev I.V."/>
            <person name="Taylor J.W."/>
        </authorList>
    </citation>
    <scope>NUCLEOTIDE SEQUENCE [LARGE SCALE GENOMIC DNA]</scope>
    <source>
        <strain evidence="3">FGSC 2508 / P0657</strain>
    </source>
</reference>
<gene>
    <name evidence="2" type="ORF">NEUTE1DRAFT_118324</name>
</gene>
<dbReference type="Proteomes" id="UP000008065">
    <property type="component" value="Unassembled WGS sequence"/>
</dbReference>
<name>F8MVQ4_NEUT8</name>
<dbReference type="GeneID" id="20823532"/>
<evidence type="ECO:0000256" key="1">
    <source>
        <dbReference type="SAM" id="MobiDB-lite"/>
    </source>
</evidence>
<keyword evidence="3" id="KW-1185">Reference proteome</keyword>
<evidence type="ECO:0000313" key="3">
    <source>
        <dbReference type="Proteomes" id="UP000008065"/>
    </source>
</evidence>
<accession>F8MVQ4</accession>
<feature type="region of interest" description="Disordered" evidence="1">
    <location>
        <begin position="47"/>
        <end position="67"/>
    </location>
</feature>
<organism evidence="2 3">
    <name type="scientific">Neurospora tetrasperma (strain FGSC 2508 / ATCC MYA-4615 / P0657)</name>
    <dbReference type="NCBI Taxonomy" id="510951"/>
    <lineage>
        <taxon>Eukaryota</taxon>
        <taxon>Fungi</taxon>
        <taxon>Dikarya</taxon>
        <taxon>Ascomycota</taxon>
        <taxon>Pezizomycotina</taxon>
        <taxon>Sordariomycetes</taxon>
        <taxon>Sordariomycetidae</taxon>
        <taxon>Sordariales</taxon>
        <taxon>Sordariaceae</taxon>
        <taxon>Neurospora</taxon>
    </lineage>
</organism>
<dbReference type="EMBL" id="GL891307">
    <property type="protein sequence ID" value="EGO54805.1"/>
    <property type="molecule type" value="Genomic_DNA"/>
</dbReference>
<dbReference type="KEGG" id="nte:NEUTE1DRAFT118324"/>
<dbReference type="HOGENOM" id="CLU_2413829_0_0_1"/>
<evidence type="ECO:0000313" key="2">
    <source>
        <dbReference type="EMBL" id="EGO54805.1"/>
    </source>
</evidence>